<reference evidence="1" key="1">
    <citation type="submission" date="2016-03" db="EMBL/GenBank/DDBJ databases">
        <title>Mechanisms controlling the formation of the plant cell surface in tip-growing cells are functionally conserved among land plants.</title>
        <authorList>
            <person name="Honkanen S."/>
            <person name="Jones V.A."/>
            <person name="Morieri G."/>
            <person name="Champion C."/>
            <person name="Hetherington A.J."/>
            <person name="Kelly S."/>
            <person name="Saint-Marcoux D."/>
            <person name="Proust H."/>
            <person name="Prescott H."/>
            <person name="Dolan L."/>
        </authorList>
    </citation>
    <scope>NUCLEOTIDE SEQUENCE [LARGE SCALE GENOMIC DNA]</scope>
    <source>
        <tissue evidence="1">Whole gametophyte</tissue>
    </source>
</reference>
<gene>
    <name evidence="1" type="ORF">AXG93_3612s1290</name>
</gene>
<protein>
    <submittedName>
        <fullName evidence="1">Uncharacterized protein</fullName>
    </submittedName>
</protein>
<sequence>MHLCFESVMANTKTGIQTSSLHRTFTSGPKEICTSPVLLMTTAFSRCGGEQVRLKDEAKCMQRSTDLWNLCVNKVVSNRNQSSPKRSGNIRTGEQSLSIFHCFNFSQFLDERKVNLDIRRQPKRRKYLSVAMISEIRDLTYLLLFAAEWQQ</sequence>
<comment type="caution">
    <text evidence="1">The sequence shown here is derived from an EMBL/GenBank/DDBJ whole genome shotgun (WGS) entry which is preliminary data.</text>
</comment>
<evidence type="ECO:0000313" key="2">
    <source>
        <dbReference type="Proteomes" id="UP000077202"/>
    </source>
</evidence>
<dbReference type="Proteomes" id="UP000077202">
    <property type="component" value="Unassembled WGS sequence"/>
</dbReference>
<organism evidence="1 2">
    <name type="scientific">Marchantia polymorpha subsp. ruderalis</name>
    <dbReference type="NCBI Taxonomy" id="1480154"/>
    <lineage>
        <taxon>Eukaryota</taxon>
        <taxon>Viridiplantae</taxon>
        <taxon>Streptophyta</taxon>
        <taxon>Embryophyta</taxon>
        <taxon>Marchantiophyta</taxon>
        <taxon>Marchantiopsida</taxon>
        <taxon>Marchantiidae</taxon>
        <taxon>Marchantiales</taxon>
        <taxon>Marchantiaceae</taxon>
        <taxon>Marchantia</taxon>
    </lineage>
</organism>
<name>A0A176WE46_MARPO</name>
<keyword evidence="2" id="KW-1185">Reference proteome</keyword>
<accession>A0A176WE46</accession>
<evidence type="ECO:0000313" key="1">
    <source>
        <dbReference type="EMBL" id="OAE30406.1"/>
    </source>
</evidence>
<dbReference type="EMBL" id="LVLJ01001336">
    <property type="protein sequence ID" value="OAE30406.1"/>
    <property type="molecule type" value="Genomic_DNA"/>
</dbReference>
<proteinExistence type="predicted"/>
<dbReference type="AlphaFoldDB" id="A0A176WE46"/>